<feature type="region of interest" description="Disordered" evidence="1">
    <location>
        <begin position="368"/>
        <end position="408"/>
    </location>
</feature>
<gene>
    <name evidence="3" type="ORF">ACFQFD_05800</name>
</gene>
<dbReference type="Gene3D" id="2.60.40.1120">
    <property type="entry name" value="Carboxypeptidase-like, regulatory domain"/>
    <property type="match status" value="2"/>
</dbReference>
<evidence type="ECO:0000256" key="2">
    <source>
        <dbReference type="SAM" id="Phobius"/>
    </source>
</evidence>
<feature type="compositionally biased region" description="Low complexity" evidence="1">
    <location>
        <begin position="382"/>
        <end position="406"/>
    </location>
</feature>
<feature type="transmembrane region" description="Helical" evidence="2">
    <location>
        <begin position="409"/>
        <end position="430"/>
    </location>
</feature>
<protein>
    <submittedName>
        <fullName evidence="3">Carboxypeptidase regulatory-like domain-containing protein</fullName>
    </submittedName>
</protein>
<evidence type="ECO:0000313" key="3">
    <source>
        <dbReference type="EMBL" id="MFC6785506.1"/>
    </source>
</evidence>
<accession>A0ABD5TA69</accession>
<sequence>MRLHMRPLLIATVVLLVLAPAVGAVSNGTVGAAGVGGPDSTGTHAQTATVTLTIAVQAPDGDPVTDAALTASWENGSATATTAGNGRAFVDVPAGATVEVSVDHPEYVRNAPFVVENASEDTVSITVRQRGSLTVSAEDDRGDAVADARVIVRADGAVVVNGRTNDDGRFTTGTIEQRSYSLTVVKQGYYRVNRDVDVGESSRESVALERGSVTFSFEVFDDRFDPPEPVENAQLTLETAGTFRTLQNGEATAQVPVNAELDLEVTKEGYETVSRTVSVEESARTVSVNLSRTPGLNVTVVNDRVLVGERNVVTVTDAYGDPVADARVLVDDEVVGRTGGEGTLTIRLEDAGNRTLVAETDDLTSDPRSIAVVRERTPTPTPTETATETPAPTTTPETTEPESSTSFPGFTPVSAVVAIAALAGAAVLAANRRDD</sequence>
<evidence type="ECO:0000313" key="4">
    <source>
        <dbReference type="Proteomes" id="UP001596443"/>
    </source>
</evidence>
<keyword evidence="2" id="KW-1133">Transmembrane helix</keyword>
<comment type="caution">
    <text evidence="3">The sequence shown here is derived from an EMBL/GenBank/DDBJ whole genome shotgun (WGS) entry which is preliminary data.</text>
</comment>
<evidence type="ECO:0000256" key="1">
    <source>
        <dbReference type="SAM" id="MobiDB-lite"/>
    </source>
</evidence>
<keyword evidence="2" id="KW-0472">Membrane</keyword>
<keyword evidence="2" id="KW-0812">Transmembrane</keyword>
<dbReference type="SUPFAM" id="SSF49478">
    <property type="entry name" value="Cna protein B-type domain"/>
    <property type="match status" value="1"/>
</dbReference>
<dbReference type="Proteomes" id="UP001596443">
    <property type="component" value="Unassembled WGS sequence"/>
</dbReference>
<organism evidence="3 4">
    <name type="scientific">Halobaculum halobium</name>
    <dbReference type="NCBI Taxonomy" id="3032281"/>
    <lineage>
        <taxon>Archaea</taxon>
        <taxon>Methanobacteriati</taxon>
        <taxon>Methanobacteriota</taxon>
        <taxon>Stenosarchaea group</taxon>
        <taxon>Halobacteria</taxon>
        <taxon>Halobacteriales</taxon>
        <taxon>Haloferacaceae</taxon>
        <taxon>Halobaculum</taxon>
    </lineage>
</organism>
<dbReference type="GeneID" id="81208541"/>
<proteinExistence type="predicted"/>
<name>A0ABD5TA69_9EURY</name>
<reference evidence="3 4" key="1">
    <citation type="journal article" date="2019" name="Int. J. Syst. Evol. Microbiol.">
        <title>The Global Catalogue of Microorganisms (GCM) 10K type strain sequencing project: providing services to taxonomists for standard genome sequencing and annotation.</title>
        <authorList>
            <consortium name="The Broad Institute Genomics Platform"/>
            <consortium name="The Broad Institute Genome Sequencing Center for Infectious Disease"/>
            <person name="Wu L."/>
            <person name="Ma J."/>
        </authorList>
    </citation>
    <scope>NUCLEOTIDE SEQUENCE [LARGE SCALE GENOMIC DNA]</scope>
    <source>
        <strain evidence="3 4">SYNS20</strain>
    </source>
</reference>
<dbReference type="AlphaFoldDB" id="A0ABD5TA69"/>
<dbReference type="EMBL" id="JBHSWX010000012">
    <property type="protein sequence ID" value="MFC6785506.1"/>
    <property type="molecule type" value="Genomic_DNA"/>
</dbReference>
<dbReference type="Pfam" id="PF13620">
    <property type="entry name" value="CarboxypepD_reg"/>
    <property type="match status" value="1"/>
</dbReference>
<keyword evidence="4" id="KW-1185">Reference proteome</keyword>
<dbReference type="RefSeq" id="WP_284063441.1">
    <property type="nucleotide sequence ID" value="NZ_CP126158.1"/>
</dbReference>